<organism evidence="1 2">
    <name type="scientific">Parageobacillus toebii NBRC 107807</name>
    <dbReference type="NCBI Taxonomy" id="1223503"/>
    <lineage>
        <taxon>Bacteria</taxon>
        <taxon>Bacillati</taxon>
        <taxon>Bacillota</taxon>
        <taxon>Bacilli</taxon>
        <taxon>Bacillales</taxon>
        <taxon>Anoxybacillaceae</taxon>
        <taxon>Parageobacillus</taxon>
    </lineage>
</organism>
<dbReference type="RefSeq" id="WP_156482448.1">
    <property type="nucleotide sequence ID" value="NZ_BDAQ01000011.1"/>
</dbReference>
<dbReference type="AlphaFoldDB" id="A0A6G9J0H8"/>
<dbReference type="Proteomes" id="UP000613002">
    <property type="component" value="Unassembled WGS sequence"/>
</dbReference>
<accession>A0A6G9J0H8</accession>
<gene>
    <name evidence="1" type="ORF">HNR78_001597</name>
</gene>
<comment type="caution">
    <text evidence="1">The sequence shown here is derived from an EMBL/GenBank/DDBJ whole genome shotgun (WGS) entry which is preliminary data.</text>
</comment>
<sequence>MSMIQKEPDIVIKELNVNDLEKLISLYEQKQDVYNSFNSWRSNVKRTLSENFSEPSIT</sequence>
<name>A0A6G9J0H8_9BACL</name>
<keyword evidence="2" id="KW-1185">Reference proteome</keyword>
<evidence type="ECO:0000313" key="2">
    <source>
        <dbReference type="Proteomes" id="UP000613002"/>
    </source>
</evidence>
<evidence type="ECO:0000313" key="1">
    <source>
        <dbReference type="EMBL" id="MBB3868714.1"/>
    </source>
</evidence>
<proteinExistence type="predicted"/>
<reference evidence="1 2" key="1">
    <citation type="submission" date="2020-08" db="EMBL/GenBank/DDBJ databases">
        <title>Genomic Encyclopedia of Type Strains, Phase IV (KMG-IV): sequencing the most valuable type-strain genomes for metagenomic binning, comparative biology and taxonomic classification.</title>
        <authorList>
            <person name="Goeker M."/>
        </authorList>
    </citation>
    <scope>NUCLEOTIDE SEQUENCE [LARGE SCALE GENOMIC DNA]</scope>
    <source>
        <strain evidence="1 2">DSM 14590</strain>
    </source>
</reference>
<protein>
    <submittedName>
        <fullName evidence="1">Uncharacterized protein</fullName>
    </submittedName>
</protein>
<dbReference type="EMBL" id="JACICZ010000004">
    <property type="protein sequence ID" value="MBB3868714.1"/>
    <property type="molecule type" value="Genomic_DNA"/>
</dbReference>